<evidence type="ECO:0000259" key="2">
    <source>
        <dbReference type="Pfam" id="PF25903"/>
    </source>
</evidence>
<dbReference type="Pfam" id="PF25903">
    <property type="entry name" value="DUF7961_C"/>
    <property type="match status" value="2"/>
</dbReference>
<gene>
    <name evidence="3" type="ORF">HSR121_2294</name>
</gene>
<organism evidence="3 4">
    <name type="scientific">Halapricum desulfuricans</name>
    <dbReference type="NCBI Taxonomy" id="2841257"/>
    <lineage>
        <taxon>Archaea</taxon>
        <taxon>Methanobacteriati</taxon>
        <taxon>Methanobacteriota</taxon>
        <taxon>Stenosarchaea group</taxon>
        <taxon>Halobacteria</taxon>
        <taxon>Halobacteriales</taxon>
        <taxon>Haloarculaceae</taxon>
        <taxon>Halapricum</taxon>
    </lineage>
</organism>
<evidence type="ECO:0000256" key="1">
    <source>
        <dbReference type="SAM" id="MobiDB-lite"/>
    </source>
</evidence>
<dbReference type="Proteomes" id="UP000663525">
    <property type="component" value="Chromosome"/>
</dbReference>
<feature type="domain" description="DUF7961" evidence="2">
    <location>
        <begin position="28"/>
        <end position="108"/>
    </location>
</feature>
<dbReference type="EMBL" id="CP064787">
    <property type="protein sequence ID" value="QSG06622.1"/>
    <property type="molecule type" value="Genomic_DNA"/>
</dbReference>
<feature type="domain" description="DUF7961" evidence="2">
    <location>
        <begin position="118"/>
        <end position="179"/>
    </location>
</feature>
<dbReference type="InterPro" id="IPR058993">
    <property type="entry name" value="DUF7961_C"/>
</dbReference>
<evidence type="ECO:0000313" key="3">
    <source>
        <dbReference type="EMBL" id="QSG06622.1"/>
    </source>
</evidence>
<sequence length="184" mass="20035">MQTMNSLSDLGPNAAYLNQKPENPFQPGDRVVKQADEDRSVAVVVEVLPPETQVELYGQELDGEAVRVAFPNSLDNGAGDWRTIDDALLSSYCDDQEIKLYTYKHENLTYPENPFVVGDRVLKSSHSDPDTAAVVENDGGEVTVAFDSEVTSGDVEPNNLSQYCGSNGISAYTYSASEIEFAGE</sequence>
<proteinExistence type="predicted"/>
<reference evidence="3" key="1">
    <citation type="submission" date="2020-11" db="EMBL/GenBank/DDBJ databases">
        <title>Carbohydrate-dependent, anaerobic sulfur respiration: A novel catabolism in halophilic archaea.</title>
        <authorList>
            <person name="Sorokin D.Y."/>
            <person name="Messina E."/>
            <person name="Smedile F."/>
            <person name="La Cono V."/>
            <person name="Hallsworth J.E."/>
            <person name="Yakimov M.M."/>
        </authorList>
    </citation>
    <scope>NUCLEOTIDE SEQUENCE</scope>
    <source>
        <strain evidence="3">HSR12-1</strain>
    </source>
</reference>
<feature type="region of interest" description="Disordered" evidence="1">
    <location>
        <begin position="1"/>
        <end position="29"/>
    </location>
</feature>
<evidence type="ECO:0000313" key="4">
    <source>
        <dbReference type="Proteomes" id="UP000663525"/>
    </source>
</evidence>
<name>A0A897N103_9EURY</name>
<accession>A0A897N103</accession>
<dbReference type="AlphaFoldDB" id="A0A897N103"/>
<protein>
    <recommendedName>
        <fullName evidence="2">DUF7961 domain-containing protein</fullName>
    </recommendedName>
</protein>